<evidence type="ECO:0000256" key="1">
    <source>
        <dbReference type="SAM" id="Phobius"/>
    </source>
</evidence>
<reference evidence="3" key="1">
    <citation type="journal article" date="2019" name="Int. J. Syst. Evol. Microbiol.">
        <title>The Global Catalogue of Microorganisms (GCM) 10K type strain sequencing project: providing services to taxonomists for standard genome sequencing and annotation.</title>
        <authorList>
            <consortium name="The Broad Institute Genomics Platform"/>
            <consortium name="The Broad Institute Genome Sequencing Center for Infectious Disease"/>
            <person name="Wu L."/>
            <person name="Ma J."/>
        </authorList>
    </citation>
    <scope>NUCLEOTIDE SEQUENCE [LARGE SCALE GENOMIC DNA]</scope>
    <source>
        <strain evidence="3">CGMCC 1.8859</strain>
    </source>
</reference>
<organism evidence="2 3">
    <name type="scientific">Silvimonas iriomotensis</name>
    <dbReference type="NCBI Taxonomy" id="449662"/>
    <lineage>
        <taxon>Bacteria</taxon>
        <taxon>Pseudomonadati</taxon>
        <taxon>Pseudomonadota</taxon>
        <taxon>Betaproteobacteria</taxon>
        <taxon>Neisseriales</taxon>
        <taxon>Chitinibacteraceae</taxon>
        <taxon>Silvimonas</taxon>
    </lineage>
</organism>
<keyword evidence="1" id="KW-0812">Transmembrane</keyword>
<protein>
    <submittedName>
        <fullName evidence="2">Uncharacterized protein</fullName>
    </submittedName>
</protein>
<sequence length="86" mass="9816">MDKSLLFYLIGGSIAVSVLYAVLLVIYIARIFMKKTVLTNPDLLQNIRLDFKAGDPVARIRWPVHCTALTLAFLLLFIIVKNRMHQ</sequence>
<name>A0ABQ2P5T3_9NEIS</name>
<evidence type="ECO:0000313" key="2">
    <source>
        <dbReference type="EMBL" id="GGP18823.1"/>
    </source>
</evidence>
<dbReference type="Proteomes" id="UP000637267">
    <property type="component" value="Unassembled WGS sequence"/>
</dbReference>
<evidence type="ECO:0000313" key="3">
    <source>
        <dbReference type="Proteomes" id="UP000637267"/>
    </source>
</evidence>
<accession>A0ABQ2P5T3</accession>
<keyword evidence="3" id="KW-1185">Reference proteome</keyword>
<feature type="transmembrane region" description="Helical" evidence="1">
    <location>
        <begin position="62"/>
        <end position="80"/>
    </location>
</feature>
<gene>
    <name evidence="2" type="ORF">GCM10010970_07560</name>
</gene>
<keyword evidence="1" id="KW-0472">Membrane</keyword>
<proteinExistence type="predicted"/>
<comment type="caution">
    <text evidence="2">The sequence shown here is derived from an EMBL/GenBank/DDBJ whole genome shotgun (WGS) entry which is preliminary data.</text>
</comment>
<keyword evidence="1" id="KW-1133">Transmembrane helix</keyword>
<feature type="transmembrane region" description="Helical" evidence="1">
    <location>
        <begin position="6"/>
        <end position="29"/>
    </location>
</feature>
<dbReference type="EMBL" id="BMLX01000001">
    <property type="protein sequence ID" value="GGP18823.1"/>
    <property type="molecule type" value="Genomic_DNA"/>
</dbReference>